<dbReference type="Pfam" id="PF18991">
    <property type="entry name" value="DUF5724"/>
    <property type="match status" value="1"/>
</dbReference>
<accession>A0A2U3AJL2</accession>
<evidence type="ECO:0008006" key="5">
    <source>
        <dbReference type="Google" id="ProtNLM"/>
    </source>
</evidence>
<dbReference type="InterPro" id="IPR016024">
    <property type="entry name" value="ARM-type_fold"/>
</dbReference>
<dbReference type="OrthoDB" id="9763697at2"/>
<evidence type="ECO:0000313" key="3">
    <source>
        <dbReference type="EMBL" id="PWI24753.1"/>
    </source>
</evidence>
<dbReference type="RefSeq" id="WP_109306584.1">
    <property type="nucleotide sequence ID" value="NZ_BJUF01000050.1"/>
</dbReference>
<dbReference type="Proteomes" id="UP000245938">
    <property type="component" value="Unassembled WGS sequence"/>
</dbReference>
<keyword evidence="4" id="KW-1185">Reference proteome</keyword>
<dbReference type="SUPFAM" id="SSF48371">
    <property type="entry name" value="ARM repeat"/>
    <property type="match status" value="1"/>
</dbReference>
<gene>
    <name evidence="3" type="ORF">DEX24_11540</name>
</gene>
<evidence type="ECO:0000313" key="4">
    <source>
        <dbReference type="Proteomes" id="UP000245938"/>
    </source>
</evidence>
<comment type="caution">
    <text evidence="3">The sequence shown here is derived from an EMBL/GenBank/DDBJ whole genome shotgun (WGS) entry which is preliminary data.</text>
</comment>
<evidence type="ECO:0000259" key="1">
    <source>
        <dbReference type="Pfam" id="PF13569"/>
    </source>
</evidence>
<dbReference type="InterPro" id="IPR043782">
    <property type="entry name" value="DUF5724"/>
</dbReference>
<feature type="domain" description="DUF4132" evidence="1">
    <location>
        <begin position="1246"/>
        <end position="1418"/>
    </location>
</feature>
<proteinExistence type="predicted"/>
<reference evidence="3 4" key="1">
    <citation type="submission" date="2018-05" db="EMBL/GenBank/DDBJ databases">
        <title>Kurthia sibirica genome sequence.</title>
        <authorList>
            <person name="Maclea K.S."/>
            <person name="Goen A.E."/>
        </authorList>
    </citation>
    <scope>NUCLEOTIDE SEQUENCE [LARGE SCALE GENOMIC DNA]</scope>
    <source>
        <strain evidence="3 4">ATCC 49154</strain>
    </source>
</reference>
<protein>
    <recommendedName>
        <fullName evidence="5">DUF4132 domain-containing protein</fullName>
    </recommendedName>
</protein>
<sequence length="1504" mass="175546">MLSKEVVKRIKLQQNEWSITQKKVIAKIRQAEQNKKNEYWEGEVEEFEKIIMMTGSKTIKDLFDHILFEIMDVIVGRQEALQIQQIALALESKSDNQVEENIHKISSLVFGAEQNVHVNMDDVLTSVLEGEYYCGEIHNTDCFEISWLQDRSEKIMMTNAFFSLKLQYELSHNNERYSTQLRAFIYERNDELCDKELLIQAIMQSRHPQLLEVFGKCLIVGQHQEGLREKIVKFVAEAQAETKLYFMTIVEEQKLMRYAFMRNAIRQWLHIETEEQQVFNEVMRLYKNSSQLPLALSSDNPLTIHAALLVAVWTDPTYTYNHLAKGSVAQQLTLSYYLYKKKTLEKSDDHLLFHLILSTNQLDILTFAIVKLAENKLYNDQLYDENSEISYEFRKYSHYPQSLFERIDAILMLFTKKHQVEIAPFEEVVLTVEPLYSIQIMLAIVANNEQWKNYLYTKKTKMTMDNRFDLLHMSMGNKVTASDRLFVLSLLRDRSEMIRMNAINYVEQWTLNSVEVTAVQQLFTAKNKEIRYTAVKLLASLPAQTIEAVLEHLLTSKKQLLRDGGEMLFEVIQAKEGIPQEQIMYFKQLMTGSVKIPPIKYEAENGFGLFTPNYPLTYTIARPNLLRGNLQQLLNVDDNKVRYALKQLTRTIQQNLEKEFDFNDGHQTMKMMLFDFEWACSDSSTLPFHAMWLQWAQENNVTYEELSMMECCLTLINETGYNSASKTVSSELLPIMQQFFDFEKLDTIIRYLVNSEMQNTIMLIVKTLKKERVVMDENRLFTLYYNAYNELLQDIDDVQWRWLATRKKGQQNDHLFKHHLIESIFMQCKSYTKSEEQFKKLMALHFERESRISGSRVIKYMDLQDLDRAITAGYLPQDALYEQLVDQDSNVIEELFNRELTEETNWLVGAKDSILTRLFDIELARGESCTVASKLLLTKLNNYQNTKLFAKAVQAIGKEKRLKNTHSFENNYSRMTILCHLLESSRPEADLTIEQFTSIIAPYNFTEEQLLNCMFYENAWVPYISAYLGWSGLDSAAWLWIAYSSEQLDEYEYSSIASYTTVTKQQLSEGVLDCAWFEKCLAQVDARQWALIQTCANNSKENIFYHRIKLYAKIKIEKITSADLKEEIRAKRNKEKVQALGLVSLNEATKLEDALVIYEFLQDFLQQSQQYGAQRRKSEKKAVDIAVANLAQNYGEEMSRFMWKMEMLHVTQLATYGQPTALGEYLVALTIDEDGLVDIRVEKALKYVKKIPSSLNNEPYLVELKRVKKRLNEQLIRCRKLFEEAMVNRTRFQFEELRLALTHPIFAPIIKKLVFCTMTNRQGVLCQKGVQQIDGRIDSLAYSDELIVCHPYEIHQQGNLPSWQEKLTSNHVKQPFQQVFRALYFVEEKKQLVDECSRFAKQQIQPIKAKFLLESRGWMVNQEDEMTKFFAGEEVNAILETIDSWHMMESGDIMTLVNIRFCLSTSPNQLMLNAVPPIIYSETIRDLTAMLDVSVIENLNLATE</sequence>
<dbReference type="Pfam" id="PF13569">
    <property type="entry name" value="DUF4132"/>
    <property type="match status" value="1"/>
</dbReference>
<dbReference type="InterPro" id="IPR025406">
    <property type="entry name" value="DUF4132"/>
</dbReference>
<dbReference type="EMBL" id="QFVR01000016">
    <property type="protein sequence ID" value="PWI24753.1"/>
    <property type="molecule type" value="Genomic_DNA"/>
</dbReference>
<organism evidence="3 4">
    <name type="scientific">Kurthia sibirica</name>
    <dbReference type="NCBI Taxonomy" id="202750"/>
    <lineage>
        <taxon>Bacteria</taxon>
        <taxon>Bacillati</taxon>
        <taxon>Bacillota</taxon>
        <taxon>Bacilli</taxon>
        <taxon>Bacillales</taxon>
        <taxon>Caryophanaceae</taxon>
        <taxon>Kurthia</taxon>
    </lineage>
</organism>
<evidence type="ECO:0000259" key="2">
    <source>
        <dbReference type="Pfam" id="PF18991"/>
    </source>
</evidence>
<feature type="domain" description="DUF5724" evidence="2">
    <location>
        <begin position="30"/>
        <end position="1205"/>
    </location>
</feature>
<name>A0A2U3AJL2_9BACL</name>